<keyword evidence="3" id="KW-1185">Reference proteome</keyword>
<evidence type="ECO:0000256" key="1">
    <source>
        <dbReference type="SAM" id="MobiDB-lite"/>
    </source>
</evidence>
<accession>A0AAE8YK49</accession>
<feature type="region of interest" description="Disordered" evidence="1">
    <location>
        <begin position="79"/>
        <end position="107"/>
    </location>
</feature>
<proteinExistence type="predicted"/>
<name>A0AAE8YK49_9CAUD</name>
<gene>
    <name evidence="2" type="primary">25</name>
    <name evidence="2" type="ORF">SEA_EASTWEST_25</name>
</gene>
<organism evidence="2 3">
    <name type="scientific">Arthrobacter phage EastWest</name>
    <dbReference type="NCBI Taxonomy" id="2894292"/>
    <lineage>
        <taxon>Viruses</taxon>
        <taxon>Duplodnaviria</taxon>
        <taxon>Heunggongvirae</taxon>
        <taxon>Uroviricota</taxon>
        <taxon>Caudoviricetes</taxon>
        <taxon>Berryhillviridae</taxon>
        <taxon>Eastwestvirus</taxon>
        <taxon>Eastwestvirus eastwest</taxon>
    </lineage>
</organism>
<dbReference type="Proteomes" id="UP000827897">
    <property type="component" value="Segment"/>
</dbReference>
<evidence type="ECO:0000313" key="2">
    <source>
        <dbReference type="EMBL" id="UGL61908.1"/>
    </source>
</evidence>
<evidence type="ECO:0000313" key="3">
    <source>
        <dbReference type="Proteomes" id="UP000827897"/>
    </source>
</evidence>
<reference evidence="2" key="1">
    <citation type="submission" date="2021-10" db="EMBL/GenBank/DDBJ databases">
        <authorList>
            <person name="Valenzuela N."/>
            <person name="Pablo J."/>
            <person name="Strother B."/>
            <person name="Cravalho Y."/>
            <person name="Barto Z."/>
            <person name="Kane C."/>
            <person name="Chong R.A."/>
            <person name="Kawasaki K."/>
            <person name="Cruz S."/>
            <person name="Porter M.L."/>
            <person name="Pearce R."/>
            <person name="Hohenstein G."/>
            <person name="Li K."/>
            <person name="Kaniho J."/>
            <person name="Sadones M."/>
            <person name="Hamlin F."/>
            <person name="Daniels M."/>
            <person name="McKee K."/>
            <person name="Reed F."/>
            <person name="Donachie S."/>
            <person name="Bollivar D.W."/>
            <person name="Garlena R.A."/>
            <person name="Russell D.A."/>
            <person name="Jacobs-Sera D."/>
            <person name="Hatfull G.F."/>
        </authorList>
    </citation>
    <scope>NUCLEOTIDE SEQUENCE</scope>
</reference>
<dbReference type="EMBL" id="OK999980">
    <property type="protein sequence ID" value="UGL61908.1"/>
    <property type="molecule type" value="Genomic_DNA"/>
</dbReference>
<sequence>MAITTTTRFGLKIYSAGTDPHPNRDEFNALMNLIETQAARSSKGTTAARPAAGKSSSFYWDSDVSRLYFDDGANWKDISTNGGGGAGKPITPDTAGTEGTSDRSARADHTHNLPLATSAAHGAMPSTDKALLNSASATPTPNSLVKLDGNGRAQVAAPTLGGEIANKSYVDAQRDTRAPSDHTHDAAAVTSGTFAVARLPLVTVAANGAMLAADKLKLDNAVAAATASRLVIRDAAGRAQFADPSLAADAATKGYVDAQVGTRALSDHTHSYGALTGIPATFPSTWAGVSGKPTIFATNWASVADKPTTFDSDWANVANKPAIFPSNWANVADKPASFPSSWLTMTDVPTIFATNWANIADIPATFTPSAHTHDWAEVTGKPATFVPSAHSHSGADITSGTISNARLPWATRTASGIMSYQDKALLDDREVGAWANTLVVRDAGGRFDSQRPVSANQVATKDFCDDNTNSRVTWAEFDKRITRGASYSYLRSPDGGTAFACNDSGTVGSSNIYNTNAATGSAWRAVWVNNSGVLGYNLSSRKYKTNERDYVVPLSVLDEITPKWYQLKSEVEEEGAENAYEHVNFIAEDIFDAGLTEYVDFDGEETRENVQTINEQLMVNALWSICQQQQKLIDGLQGQINELKGA</sequence>
<protein>
    <submittedName>
        <fullName evidence="2">Minor tail protein</fullName>
    </submittedName>
</protein>